<dbReference type="Proteomes" id="UP000518300">
    <property type="component" value="Unassembled WGS sequence"/>
</dbReference>
<dbReference type="EMBL" id="JABBJJ010000192">
    <property type="protein sequence ID" value="NMO19567.1"/>
    <property type="molecule type" value="Genomic_DNA"/>
</dbReference>
<keyword evidence="2" id="KW-1185">Reference proteome</keyword>
<evidence type="ECO:0000313" key="2">
    <source>
        <dbReference type="Proteomes" id="UP000518300"/>
    </source>
</evidence>
<accession>A0A848LNX4</accession>
<dbReference type="AlphaFoldDB" id="A0A848LNX4"/>
<dbReference type="NCBIfam" id="NF041936">
    <property type="entry name" value="MXAN_0125_fam"/>
    <property type="match status" value="1"/>
</dbReference>
<reference evidence="1 2" key="1">
    <citation type="submission" date="2020-04" db="EMBL/GenBank/DDBJ databases">
        <title>Draft genome of Pyxidicoccus fallax type strain.</title>
        <authorList>
            <person name="Whitworth D.E."/>
        </authorList>
    </citation>
    <scope>NUCLEOTIDE SEQUENCE [LARGE SCALE GENOMIC DNA]</scope>
    <source>
        <strain evidence="1 2">DSM 14698</strain>
    </source>
</reference>
<evidence type="ECO:0000313" key="1">
    <source>
        <dbReference type="EMBL" id="NMO19567.1"/>
    </source>
</evidence>
<proteinExistence type="predicted"/>
<protein>
    <submittedName>
        <fullName evidence="1">Uncharacterized protein</fullName>
    </submittedName>
</protein>
<gene>
    <name evidence="1" type="ORF">HG543_32530</name>
</gene>
<name>A0A848LNX4_9BACT</name>
<sequence length="137" mass="15006">MRNQRVEPAQQCLIIMVTGSEGLGTVRNKCDAPVTLVDWPIRNDTCQSGVCTEELRPWHEVYFRFADLEGRSEGGSVQDTYQVRFGEEEAQRITVSADVRCFSSKTGEDTGCASAPGALAALGVLLMAGPIVRRRRG</sequence>
<comment type="caution">
    <text evidence="1">The sequence shown here is derived from an EMBL/GenBank/DDBJ whole genome shotgun (WGS) entry which is preliminary data.</text>
</comment>
<organism evidence="1 2">
    <name type="scientific">Pyxidicoccus fallax</name>
    <dbReference type="NCBI Taxonomy" id="394095"/>
    <lineage>
        <taxon>Bacteria</taxon>
        <taxon>Pseudomonadati</taxon>
        <taxon>Myxococcota</taxon>
        <taxon>Myxococcia</taxon>
        <taxon>Myxococcales</taxon>
        <taxon>Cystobacterineae</taxon>
        <taxon>Myxococcaceae</taxon>
        <taxon>Pyxidicoccus</taxon>
    </lineage>
</organism>